<evidence type="ECO:0000256" key="3">
    <source>
        <dbReference type="ARBA" id="ARBA00023125"/>
    </source>
</evidence>
<feature type="coiled-coil region" evidence="6">
    <location>
        <begin position="210"/>
        <end position="237"/>
    </location>
</feature>
<reference evidence="11" key="1">
    <citation type="submission" date="2021-02" db="EMBL/GenBank/DDBJ databases">
        <title>Comparative genomics reveals that relaxation of natural selection precedes convergent phenotypic evolution of cavefish.</title>
        <authorList>
            <person name="Peng Z."/>
        </authorList>
    </citation>
    <scope>NUCLEOTIDE SEQUENCE</scope>
    <source>
        <tissue evidence="11">Muscle</tissue>
    </source>
</reference>
<keyword evidence="6" id="KW-0175">Coiled coil</keyword>
<evidence type="ECO:0000259" key="9">
    <source>
        <dbReference type="PROSITE" id="PS51293"/>
    </source>
</evidence>
<dbReference type="InterPro" id="IPR001005">
    <property type="entry name" value="SANT/Myb"/>
</dbReference>
<comment type="caution">
    <text evidence="11">The sequence shown here is derived from an EMBL/GenBank/DDBJ whole genome shotgun (WGS) entry which is preliminary data.</text>
</comment>
<dbReference type="Gene3D" id="1.10.10.60">
    <property type="entry name" value="Homeodomain-like"/>
    <property type="match status" value="4"/>
</dbReference>
<dbReference type="PROSITE" id="PS51293">
    <property type="entry name" value="SANT"/>
    <property type="match status" value="1"/>
</dbReference>
<dbReference type="PANTHER" id="PTHR46621:SF1">
    <property type="entry name" value="SNRNA-ACTIVATING PROTEIN COMPLEX SUBUNIT 4"/>
    <property type="match status" value="1"/>
</dbReference>
<dbReference type="CDD" id="cd00167">
    <property type="entry name" value="SANT"/>
    <property type="match status" value="2"/>
</dbReference>
<evidence type="ECO:0000313" key="11">
    <source>
        <dbReference type="EMBL" id="KAI7812858.1"/>
    </source>
</evidence>
<feature type="domain" description="Myb-like" evidence="8">
    <location>
        <begin position="386"/>
        <end position="437"/>
    </location>
</feature>
<dbReference type="SUPFAM" id="SSF46689">
    <property type="entry name" value="Homeodomain-like"/>
    <property type="match status" value="3"/>
</dbReference>
<feature type="region of interest" description="Disordered" evidence="7">
    <location>
        <begin position="490"/>
        <end position="512"/>
    </location>
</feature>
<evidence type="ECO:0000256" key="5">
    <source>
        <dbReference type="ARBA" id="ARBA00023242"/>
    </source>
</evidence>
<dbReference type="InterPro" id="IPR017884">
    <property type="entry name" value="SANT_dom"/>
</dbReference>
<feature type="domain" description="SANT" evidence="9">
    <location>
        <begin position="389"/>
        <end position="442"/>
    </location>
</feature>
<dbReference type="InterPro" id="IPR051575">
    <property type="entry name" value="Myb-like_DNA-bd"/>
</dbReference>
<evidence type="ECO:0000259" key="10">
    <source>
        <dbReference type="PROSITE" id="PS51294"/>
    </source>
</evidence>
<dbReference type="PANTHER" id="PTHR46621">
    <property type="entry name" value="SNRNA-ACTIVATING PROTEIN COMPLEX SUBUNIT 4"/>
    <property type="match status" value="1"/>
</dbReference>
<dbReference type="SMART" id="SM00717">
    <property type="entry name" value="SANT"/>
    <property type="match status" value="5"/>
</dbReference>
<evidence type="ECO:0000256" key="2">
    <source>
        <dbReference type="ARBA" id="ARBA00023015"/>
    </source>
</evidence>
<keyword evidence="3" id="KW-0238">DNA-binding</keyword>
<feature type="domain" description="Myb-like" evidence="8">
    <location>
        <begin position="331"/>
        <end position="385"/>
    </location>
</feature>
<evidence type="ECO:0000259" key="8">
    <source>
        <dbReference type="PROSITE" id="PS50090"/>
    </source>
</evidence>
<evidence type="ECO:0000256" key="1">
    <source>
        <dbReference type="ARBA" id="ARBA00022737"/>
    </source>
</evidence>
<dbReference type="GO" id="GO:0042795">
    <property type="term" value="P:snRNA transcription by RNA polymerase II"/>
    <property type="evidence" value="ECO:0007669"/>
    <property type="project" value="TreeGrafter"/>
</dbReference>
<feature type="region of interest" description="Disordered" evidence="7">
    <location>
        <begin position="884"/>
        <end position="911"/>
    </location>
</feature>
<dbReference type="InterPro" id="IPR009057">
    <property type="entry name" value="Homeodomain-like_sf"/>
</dbReference>
<dbReference type="Pfam" id="PF13921">
    <property type="entry name" value="Myb_DNA-bind_6"/>
    <property type="match status" value="2"/>
</dbReference>
<dbReference type="PROSITE" id="PS51294">
    <property type="entry name" value="HTH_MYB"/>
    <property type="match status" value="2"/>
</dbReference>
<gene>
    <name evidence="11" type="ORF">IRJ41_010829</name>
</gene>
<dbReference type="PROSITE" id="PS50090">
    <property type="entry name" value="MYB_LIKE"/>
    <property type="match status" value="4"/>
</dbReference>
<feature type="compositionally biased region" description="Basic residues" evidence="7">
    <location>
        <begin position="897"/>
        <end position="909"/>
    </location>
</feature>
<keyword evidence="5" id="KW-0539">Nucleus</keyword>
<keyword evidence="4" id="KW-0804">Transcription</keyword>
<accession>A0A9W7X2K6</accession>
<dbReference type="GO" id="GO:0042796">
    <property type="term" value="P:snRNA transcription by RNA polymerase III"/>
    <property type="evidence" value="ECO:0007669"/>
    <property type="project" value="TreeGrafter"/>
</dbReference>
<keyword evidence="1" id="KW-0677">Repeat</keyword>
<feature type="domain" description="HTH myb-type" evidence="10">
    <location>
        <begin position="442"/>
        <end position="493"/>
    </location>
</feature>
<dbReference type="InterPro" id="IPR017930">
    <property type="entry name" value="Myb_dom"/>
</dbReference>
<evidence type="ECO:0000256" key="6">
    <source>
        <dbReference type="SAM" id="Coils"/>
    </source>
</evidence>
<feature type="coiled-coil region" evidence="6">
    <location>
        <begin position="84"/>
        <end position="111"/>
    </location>
</feature>
<proteinExistence type="predicted"/>
<name>A0A9W7X2K6_TRIRA</name>
<keyword evidence="12" id="KW-1185">Reference proteome</keyword>
<dbReference type="Proteomes" id="UP001059041">
    <property type="component" value="Linkage Group LG2"/>
</dbReference>
<evidence type="ECO:0000256" key="4">
    <source>
        <dbReference type="ARBA" id="ARBA00023163"/>
    </source>
</evidence>
<feature type="domain" description="Myb-like" evidence="8">
    <location>
        <begin position="438"/>
        <end position="489"/>
    </location>
</feature>
<evidence type="ECO:0000313" key="12">
    <source>
        <dbReference type="Proteomes" id="UP001059041"/>
    </source>
</evidence>
<dbReference type="EMBL" id="JAFHDT010000002">
    <property type="protein sequence ID" value="KAI7812858.1"/>
    <property type="molecule type" value="Genomic_DNA"/>
</dbReference>
<evidence type="ECO:0000256" key="7">
    <source>
        <dbReference type="SAM" id="MobiDB-lite"/>
    </source>
</evidence>
<dbReference type="GO" id="GO:0019185">
    <property type="term" value="C:snRNA-activating protein complex"/>
    <property type="evidence" value="ECO:0007669"/>
    <property type="project" value="TreeGrafter"/>
</dbReference>
<feature type="domain" description="HTH myb-type" evidence="10">
    <location>
        <begin position="386"/>
        <end position="441"/>
    </location>
</feature>
<feature type="compositionally biased region" description="Low complexity" evidence="7">
    <location>
        <begin position="884"/>
        <end position="893"/>
    </location>
</feature>
<organism evidence="11 12">
    <name type="scientific">Triplophysa rosa</name>
    <name type="common">Cave loach</name>
    <dbReference type="NCBI Taxonomy" id="992332"/>
    <lineage>
        <taxon>Eukaryota</taxon>
        <taxon>Metazoa</taxon>
        <taxon>Chordata</taxon>
        <taxon>Craniata</taxon>
        <taxon>Vertebrata</taxon>
        <taxon>Euteleostomi</taxon>
        <taxon>Actinopterygii</taxon>
        <taxon>Neopterygii</taxon>
        <taxon>Teleostei</taxon>
        <taxon>Ostariophysi</taxon>
        <taxon>Cypriniformes</taxon>
        <taxon>Nemacheilidae</taxon>
        <taxon>Triplophysa</taxon>
    </lineage>
</organism>
<dbReference type="GO" id="GO:0000978">
    <property type="term" value="F:RNA polymerase II cis-regulatory region sequence-specific DNA binding"/>
    <property type="evidence" value="ECO:0007669"/>
    <property type="project" value="TreeGrafter"/>
</dbReference>
<dbReference type="GO" id="GO:0001006">
    <property type="term" value="F:RNA polymerase III type 3 promoter sequence-specific DNA binding"/>
    <property type="evidence" value="ECO:0007669"/>
    <property type="project" value="TreeGrafter"/>
</dbReference>
<keyword evidence="2" id="KW-0805">Transcription regulation</keyword>
<dbReference type="FunFam" id="1.10.10.60:FF:000321">
    <property type="entry name" value="Small nuclear RNA-activating complex, polypeptide 4"/>
    <property type="match status" value="1"/>
</dbReference>
<protein>
    <submittedName>
        <fullName evidence="11">snRNA-activating protein complex subunit 4</fullName>
    </submittedName>
</protein>
<feature type="domain" description="Myb-like" evidence="8">
    <location>
        <begin position="278"/>
        <end position="330"/>
    </location>
</feature>
<sequence>MGLTKKFLQIWNNSKELDDLVAARHRIQREIEEIENTLGVNPELVDILTESEQDSDSSNEDSDNVELDLPQNVETCLQMNLVYQEVLKEKLDELEKLLSENRQQQKEIEAQFSGPSTSCSSSPGFPYQKLFLGYFMKPYFKDKLTGLGPPANEETKERMSHGTMPIDELKIKRWEVWQKALLTNAVAADTIKRMLQPKLSKLDYLNSKMSKAEDEEKEELKKQMDLIEKDIADISAMREEQLTGGRNDDHDWEKIANIDFEGLRHAEDLKRFWQNYLHPCINKTVWKQEEIDKLRKIVQENNCCHWNRIAEALGTNRTAFMCFQTYQRYISKTFRRKEWTKEEDQILRDLVGKMRIGNFIPYMQMSFFMVGRDASQLTYRWTSVLDPSIKKGPWSKEEDQLLRNAVAKYGIKEWGKIRMEVAGRTDGACRDRYLDCLQENVKKGPWSTEEVELLRQKVEKYGVGKWTKIASEIPNRVDCQCLNKWKQLNQAGQGKKRERQQKTVQQKAKRQKVIQHKIKPKIEITSSSEDETQRKIEYMDSDAEPEVPSDEDMPQETLNKGYVQPDMKEWIPVNATPLVCPAGTVRTMWVNLFINEDDPNGSNSGHNSSESSICSPVTSSPVRNTILDCFGNLKRIYVGLDATVLLNQAGNENGMIKVPVSDVKHLIQWKGASVMKKDKMKAPEEKRKRRQVRDWYSLNYELLHAITPWIGNVILPVPANKKIINEADTIGIKGSKISLLKTPVFSFFIKALHIDAEGCKNVIKAREKRRPRISSAEFKPKTVLPNTVLAALHERKGLKSGIKEPAELLQHPLPSQPVNPQGMITPALIHPNTLVIMQPNIQGPVQPFLLNGQNISLPPQSPPQAIPLPLIQLTAPVQPVTTLTSSSKSLSTESSKRFRAAQRTRKPTKKAQALIEEAEAKVSKRMTLKQNWVKQSSGVSTITLATQPINWIRTPSGLIQVTGVLSANIPGNQMLKVPDDYPVIISTRQGTSTNPSQNPLSTPFVTASSVSTDHLMPSSSINSTPVHRGMAIQTPLSNILADNKSMSPQASIIVQQKDSVVHTEVLGPHFCTKTFSDAAVALHFSSLSMETVLWQHLSCSSRHSSVSPATNNICVVPSTSVSSVPTSVSGPPDEVFMEKPQTQVFSQNICVPVTAIQSTVNQKKPSANRPLHHVAQSDLPSDSLSFDSRLLFSDHQSKVDVWINGKGGVSLPHLEITLPYLPPSAFSIKQLTSLLKAKQSLVTAAAKILTNELQNGRGEKEQVDATRKLVAERFATNPAYLRLKARFLSCFTFPALLATINPSEDCGVPGLPLCNNKDEVAGKNAGRNDQPPAARTELNTSEKALAVHFSEFHTKKRLRTVT</sequence>